<accession>A0A366K9S8</accession>
<evidence type="ECO:0000313" key="2">
    <source>
        <dbReference type="Proteomes" id="UP000252530"/>
    </source>
</evidence>
<dbReference type="Proteomes" id="UP000252530">
    <property type="component" value="Unassembled WGS sequence"/>
</dbReference>
<name>A0A366K9S8_9BIFI</name>
<proteinExistence type="predicted"/>
<evidence type="ECO:0000313" key="1">
    <source>
        <dbReference type="EMBL" id="RBP97411.1"/>
    </source>
</evidence>
<gene>
    <name evidence="1" type="ORF">CRD60_06455</name>
</gene>
<protein>
    <submittedName>
        <fullName evidence="1">Uncharacterized protein</fullName>
    </submittedName>
</protein>
<comment type="caution">
    <text evidence="1">The sequence shown here is derived from an EMBL/GenBank/DDBJ whole genome shotgun (WGS) entry which is preliminary data.</text>
</comment>
<sequence>MDYRWLIMAYGLWPMAYGLFRDMLFPTERKAGISLGMSKTSWGMKYGCRGEKYRSTNSDEAKKTHGILFADLYL</sequence>
<organism evidence="1 2">
    <name type="scientific">Bifidobacterium aemilianum</name>
    <dbReference type="NCBI Taxonomy" id="2493120"/>
    <lineage>
        <taxon>Bacteria</taxon>
        <taxon>Bacillati</taxon>
        <taxon>Actinomycetota</taxon>
        <taxon>Actinomycetes</taxon>
        <taxon>Bifidobacteriales</taxon>
        <taxon>Bifidobacteriaceae</taxon>
        <taxon>Bifidobacterium</taxon>
    </lineage>
</organism>
<dbReference type="EMBL" id="PDCG01000006">
    <property type="protein sequence ID" value="RBP97411.1"/>
    <property type="molecule type" value="Genomic_DNA"/>
</dbReference>
<dbReference type="AlphaFoldDB" id="A0A366K9S8"/>
<reference evidence="1 2" key="1">
    <citation type="submission" date="2017-10" db="EMBL/GenBank/DDBJ databases">
        <title>Bifidobacterium xylocopum sp. nov. and Bifidobacterium aemilianum sp. nov., from the carpenter bee (Xylocopa violacea) digestive tract.</title>
        <authorList>
            <person name="Alberoni D."/>
            <person name="Baffoni L."/>
            <person name="Di Gioia D."/>
            <person name="Gaggia F."/>
            <person name="Biavati B."/>
        </authorList>
    </citation>
    <scope>NUCLEOTIDE SEQUENCE [LARGE SCALE GENOMIC DNA]</scope>
    <source>
        <strain evidence="1 2">XV10</strain>
    </source>
</reference>
<keyword evidence="2" id="KW-1185">Reference proteome</keyword>